<dbReference type="Proteomes" id="UP001370758">
    <property type="component" value="Unassembled WGS sequence"/>
</dbReference>
<evidence type="ECO:0000313" key="1">
    <source>
        <dbReference type="EMBL" id="KAK6495722.1"/>
    </source>
</evidence>
<dbReference type="AlphaFoldDB" id="A0AAV9VSD8"/>
<protein>
    <submittedName>
        <fullName evidence="1">Uncharacterized protein</fullName>
    </submittedName>
</protein>
<dbReference type="EMBL" id="JAVHJL010000012">
    <property type="protein sequence ID" value="KAK6495722.1"/>
    <property type="molecule type" value="Genomic_DNA"/>
</dbReference>
<name>A0AAV9VSD8_9PEZI</name>
<evidence type="ECO:0000313" key="2">
    <source>
        <dbReference type="Proteomes" id="UP001370758"/>
    </source>
</evidence>
<organism evidence="1 2">
    <name type="scientific">Arthrobotrys musiformis</name>
    <dbReference type="NCBI Taxonomy" id="47236"/>
    <lineage>
        <taxon>Eukaryota</taxon>
        <taxon>Fungi</taxon>
        <taxon>Dikarya</taxon>
        <taxon>Ascomycota</taxon>
        <taxon>Pezizomycotina</taxon>
        <taxon>Orbiliomycetes</taxon>
        <taxon>Orbiliales</taxon>
        <taxon>Orbiliaceae</taxon>
        <taxon>Arthrobotrys</taxon>
    </lineage>
</organism>
<sequence>MLIKSLPQIESIRMRSNGTEDGYSTDKCQIDRLAIESATKLRRLGMSLFAESLQGHELRWVMMAPNLIEALFYRDGFKIMTNESRARVRYLTEQIKHRSALLWRRFEGTFYEELYHVQFTRLKKKGPGAVSNVYF</sequence>
<comment type="caution">
    <text evidence="1">The sequence shown here is derived from an EMBL/GenBank/DDBJ whole genome shotgun (WGS) entry which is preliminary data.</text>
</comment>
<gene>
    <name evidence="1" type="ORF">TWF481_002769</name>
</gene>
<proteinExistence type="predicted"/>
<accession>A0AAV9VSD8</accession>
<keyword evidence="2" id="KW-1185">Reference proteome</keyword>
<reference evidence="1 2" key="1">
    <citation type="submission" date="2023-08" db="EMBL/GenBank/DDBJ databases">
        <authorList>
            <person name="Palmer J.M."/>
        </authorList>
    </citation>
    <scope>NUCLEOTIDE SEQUENCE [LARGE SCALE GENOMIC DNA]</scope>
    <source>
        <strain evidence="1 2">TWF481</strain>
    </source>
</reference>